<dbReference type="Proteomes" id="UP001187315">
    <property type="component" value="Unassembled WGS sequence"/>
</dbReference>
<evidence type="ECO:0000256" key="3">
    <source>
        <dbReference type="ARBA" id="ARBA00022833"/>
    </source>
</evidence>
<evidence type="ECO:0000313" key="6">
    <source>
        <dbReference type="Proteomes" id="UP001187315"/>
    </source>
</evidence>
<feature type="compositionally biased region" description="Basic residues" evidence="4">
    <location>
        <begin position="1"/>
        <end position="10"/>
    </location>
</feature>
<keyword evidence="3" id="KW-0862">Zinc</keyword>
<organism evidence="5 6">
    <name type="scientific">Tachysurus vachellii</name>
    <name type="common">Darkbarbel catfish</name>
    <name type="synonym">Pelteobagrus vachellii</name>
    <dbReference type="NCBI Taxonomy" id="175792"/>
    <lineage>
        <taxon>Eukaryota</taxon>
        <taxon>Metazoa</taxon>
        <taxon>Chordata</taxon>
        <taxon>Craniata</taxon>
        <taxon>Vertebrata</taxon>
        <taxon>Euteleostomi</taxon>
        <taxon>Actinopterygii</taxon>
        <taxon>Neopterygii</taxon>
        <taxon>Teleostei</taxon>
        <taxon>Ostariophysi</taxon>
        <taxon>Siluriformes</taxon>
        <taxon>Bagridae</taxon>
        <taxon>Tachysurus</taxon>
    </lineage>
</organism>
<evidence type="ECO:0000256" key="4">
    <source>
        <dbReference type="SAM" id="MobiDB-lite"/>
    </source>
</evidence>
<comment type="caution">
    <text evidence="5">The sequence shown here is derived from an EMBL/GenBank/DDBJ whole genome shotgun (WGS) entry which is preliminary data.</text>
</comment>
<evidence type="ECO:0008006" key="7">
    <source>
        <dbReference type="Google" id="ProtNLM"/>
    </source>
</evidence>
<sequence>MKRARKKKTSTSKQVVNPSCFRGKKRHTEEKEDSGMGGTVSSQDDPPKLENPTSLECTNCSSILKPAVFPAGGSTSLLQCPQCSTTPLCGGCLYPCPDGTCTNKSCPVVSLLLACEQVTELSSKVYGCPLFRACPKCYRIMMHKTGCKYVTCSYCNHSYCFICLRSKQVCTKDMNKYWSLTCSAPKAARQRFQT</sequence>
<dbReference type="CDD" id="cd20336">
    <property type="entry name" value="Rcat_RBR"/>
    <property type="match status" value="1"/>
</dbReference>
<protein>
    <recommendedName>
        <fullName evidence="7">RBR-type E3 ubiquitin transferase</fullName>
    </recommendedName>
</protein>
<keyword evidence="2" id="KW-0863">Zinc-finger</keyword>
<dbReference type="EMBL" id="JAVHJS010000025">
    <property type="protein sequence ID" value="KAK2816579.1"/>
    <property type="molecule type" value="Genomic_DNA"/>
</dbReference>
<dbReference type="PROSITE" id="PS00518">
    <property type="entry name" value="ZF_RING_1"/>
    <property type="match status" value="1"/>
</dbReference>
<gene>
    <name evidence="5" type="ORF">Q7C36_022850</name>
</gene>
<evidence type="ECO:0000313" key="5">
    <source>
        <dbReference type="EMBL" id="KAK2816579.1"/>
    </source>
</evidence>
<accession>A0AA88J154</accession>
<name>A0AA88J154_TACVA</name>
<evidence type="ECO:0000256" key="2">
    <source>
        <dbReference type="ARBA" id="ARBA00022771"/>
    </source>
</evidence>
<keyword evidence="6" id="KW-1185">Reference proteome</keyword>
<evidence type="ECO:0000256" key="1">
    <source>
        <dbReference type="ARBA" id="ARBA00022723"/>
    </source>
</evidence>
<keyword evidence="1" id="KW-0479">Metal-binding</keyword>
<dbReference type="InterPro" id="IPR017907">
    <property type="entry name" value="Znf_RING_CS"/>
</dbReference>
<reference evidence="5" key="1">
    <citation type="submission" date="2023-08" db="EMBL/GenBank/DDBJ databases">
        <title>Pelteobagrus vachellii genome.</title>
        <authorList>
            <person name="Liu H."/>
        </authorList>
    </citation>
    <scope>NUCLEOTIDE SEQUENCE</scope>
    <source>
        <strain evidence="5">PRFRI_2022a</strain>
        <tissue evidence="5">Muscle</tissue>
    </source>
</reference>
<proteinExistence type="predicted"/>
<feature type="region of interest" description="Disordered" evidence="4">
    <location>
        <begin position="1"/>
        <end position="49"/>
    </location>
</feature>
<dbReference type="SUPFAM" id="SSF57850">
    <property type="entry name" value="RING/U-box"/>
    <property type="match status" value="1"/>
</dbReference>
<dbReference type="GO" id="GO:0008270">
    <property type="term" value="F:zinc ion binding"/>
    <property type="evidence" value="ECO:0007669"/>
    <property type="project" value="UniProtKB-KW"/>
</dbReference>
<dbReference type="AlphaFoldDB" id="A0AA88J154"/>